<protein>
    <submittedName>
        <fullName evidence="1">Uncharacterized protein</fullName>
    </submittedName>
</protein>
<comment type="caution">
    <text evidence="1">The sequence shown here is derived from an EMBL/GenBank/DDBJ whole genome shotgun (WGS) entry which is preliminary data.</text>
</comment>
<dbReference type="Proteomes" id="UP000219182">
    <property type="component" value="Unassembled WGS sequence"/>
</dbReference>
<evidence type="ECO:0000313" key="1">
    <source>
        <dbReference type="EMBL" id="PDQ20103.1"/>
    </source>
</evidence>
<accession>A0A2A6FEE9</accession>
<dbReference type="AlphaFoldDB" id="A0A2A6FEE9"/>
<sequence>MGTDSSGMKIYSPDGNVSNPLFKVSIGKGAQKNVCAMANCMMTIIKALGASCKLYTVGTGKLRNSNTLISMAMASCGVPDPLPSSMSATGWGNDWE</sequence>
<organism evidence="1 2">
    <name type="scientific">Mesorhizobium sanjuanii</name>
    <dbReference type="NCBI Taxonomy" id="2037900"/>
    <lineage>
        <taxon>Bacteria</taxon>
        <taxon>Pseudomonadati</taxon>
        <taxon>Pseudomonadota</taxon>
        <taxon>Alphaproteobacteria</taxon>
        <taxon>Hyphomicrobiales</taxon>
        <taxon>Phyllobacteriaceae</taxon>
        <taxon>Mesorhizobium</taxon>
    </lineage>
</organism>
<proteinExistence type="predicted"/>
<name>A0A2A6FEE9_9HYPH</name>
<dbReference type="EMBL" id="NWQG01000096">
    <property type="protein sequence ID" value="PDQ20103.1"/>
    <property type="molecule type" value="Genomic_DNA"/>
</dbReference>
<reference evidence="1 2" key="1">
    <citation type="submission" date="2017-09" db="EMBL/GenBank/DDBJ databases">
        <title>Mesorhizobum sanjuanii sp. nov. isolated from nodules of Lotus tenuis in saline-alkaline lowlands of Flooding Pampa.</title>
        <authorList>
            <person name="Sannazzaro A.I."/>
            <person name="Torres Tejerizo G.A."/>
            <person name="Fontana F."/>
            <person name="Cumpa Velazquez L.M."/>
            <person name="Hansen L."/>
            <person name="Pistorio M."/>
            <person name="Estrella M.J."/>
        </authorList>
    </citation>
    <scope>NUCLEOTIDE SEQUENCE [LARGE SCALE GENOMIC DNA]</scope>
    <source>
        <strain evidence="1 2">BSA136</strain>
    </source>
</reference>
<gene>
    <name evidence="1" type="ORF">CN311_16035</name>
</gene>
<keyword evidence="2" id="KW-1185">Reference proteome</keyword>
<evidence type="ECO:0000313" key="2">
    <source>
        <dbReference type="Proteomes" id="UP000219182"/>
    </source>
</evidence>